<dbReference type="Gene3D" id="3.40.50.150">
    <property type="entry name" value="Vaccinia Virus protein VP39"/>
    <property type="match status" value="1"/>
</dbReference>
<dbReference type="PANTHER" id="PTHR13090:SF1">
    <property type="entry name" value="ARGININE-HYDROXYLASE NDUFAF5, MITOCHONDRIAL"/>
    <property type="match status" value="1"/>
</dbReference>
<dbReference type="HOGENOM" id="CLU_046586_2_1_6"/>
<gene>
    <name evidence="8 10" type="primary">bioC</name>
    <name evidence="10" type="ORF">LHA_0828</name>
</gene>
<dbReference type="PANTHER" id="PTHR13090">
    <property type="entry name" value="ARGININE-HYDROXYLASE NDUFAF5, MITOCHONDRIAL"/>
    <property type="match status" value="1"/>
</dbReference>
<evidence type="ECO:0000256" key="4">
    <source>
        <dbReference type="ARBA" id="ARBA00022603"/>
    </source>
</evidence>
<dbReference type="KEGG" id="lha:LHA_0828"/>
<dbReference type="SUPFAM" id="SSF53335">
    <property type="entry name" value="S-adenosyl-L-methionine-dependent methyltransferases"/>
    <property type="match status" value="1"/>
</dbReference>
<dbReference type="PATRIC" id="fig|449.7.peg.2916"/>
<dbReference type="STRING" id="449.LHA_0828"/>
<dbReference type="GO" id="GO:0102130">
    <property type="term" value="F:malonyl-CoA methyltransferase activity"/>
    <property type="evidence" value="ECO:0007669"/>
    <property type="project" value="UniProtKB-EC"/>
</dbReference>
<keyword evidence="6 8" id="KW-0949">S-adenosyl-L-methionine</keyword>
<dbReference type="CDD" id="cd02440">
    <property type="entry name" value="AdoMet_MTases"/>
    <property type="match status" value="1"/>
</dbReference>
<dbReference type="Pfam" id="PF08241">
    <property type="entry name" value="Methyltransf_11"/>
    <property type="match status" value="1"/>
</dbReference>
<accession>A0A0A8UMC4</accession>
<evidence type="ECO:0000259" key="9">
    <source>
        <dbReference type="Pfam" id="PF08241"/>
    </source>
</evidence>
<comment type="pathway">
    <text evidence="2 8">Cofactor biosynthesis; biotin biosynthesis.</text>
</comment>
<organism evidence="10 11">
    <name type="scientific">Legionella hackeliae</name>
    <dbReference type="NCBI Taxonomy" id="449"/>
    <lineage>
        <taxon>Bacteria</taxon>
        <taxon>Pseudomonadati</taxon>
        <taxon>Pseudomonadota</taxon>
        <taxon>Gammaproteobacteria</taxon>
        <taxon>Legionellales</taxon>
        <taxon>Legionellaceae</taxon>
        <taxon>Legionella</taxon>
    </lineage>
</organism>
<dbReference type="NCBIfam" id="TIGR02072">
    <property type="entry name" value="BioC"/>
    <property type="match status" value="1"/>
</dbReference>
<evidence type="ECO:0000256" key="1">
    <source>
        <dbReference type="ARBA" id="ARBA00000852"/>
    </source>
</evidence>
<dbReference type="InterPro" id="IPR013216">
    <property type="entry name" value="Methyltransf_11"/>
</dbReference>
<dbReference type="GO" id="GO:0009102">
    <property type="term" value="P:biotin biosynthetic process"/>
    <property type="evidence" value="ECO:0007669"/>
    <property type="project" value="UniProtKB-UniRule"/>
</dbReference>
<dbReference type="Proteomes" id="UP000032803">
    <property type="component" value="Chromosome I"/>
</dbReference>
<protein>
    <recommendedName>
        <fullName evidence="3 8">Malonyl-[acyl-carrier protein] O-methyltransferase</fullName>
        <shortName evidence="8">Malonyl-ACP O-methyltransferase</shortName>
        <ecNumber evidence="3 8">2.1.1.197</ecNumber>
    </recommendedName>
    <alternativeName>
        <fullName evidence="8">Biotin synthesis protein BioC</fullName>
    </alternativeName>
</protein>
<dbReference type="UniPathway" id="UPA00078"/>
<dbReference type="InterPro" id="IPR050602">
    <property type="entry name" value="Malonyl-ACP_OMT"/>
</dbReference>
<keyword evidence="5 8" id="KW-0808">Transferase</keyword>
<dbReference type="GO" id="GO:0010340">
    <property type="term" value="F:carboxyl-O-methyltransferase activity"/>
    <property type="evidence" value="ECO:0007669"/>
    <property type="project" value="UniProtKB-UniRule"/>
</dbReference>
<dbReference type="GO" id="GO:0032259">
    <property type="term" value="P:methylation"/>
    <property type="evidence" value="ECO:0007669"/>
    <property type="project" value="UniProtKB-KW"/>
</dbReference>
<dbReference type="HAMAP" id="MF_00835">
    <property type="entry name" value="BioC"/>
    <property type="match status" value="1"/>
</dbReference>
<dbReference type="EMBL" id="LN681225">
    <property type="protein sequence ID" value="CEK09908.1"/>
    <property type="molecule type" value="Genomic_DNA"/>
</dbReference>
<keyword evidence="7 8" id="KW-0093">Biotin biosynthesis</keyword>
<evidence type="ECO:0000256" key="5">
    <source>
        <dbReference type="ARBA" id="ARBA00022679"/>
    </source>
</evidence>
<sequence length="289" mass="33172">MMNLNLEICNTFNKHATEYQQAAKIQHEIGQRLFERLDYLKINPRYILDLGCGPGLFSFHLKKKYPQAEIVGLDLARNMLLEAKKKQGWWRNKWPLINGDMTSLPFAAGTFDLVFANQTIHWAQPLSSVIRELNRVMNVNGCLMFSTLGPDTFKELKQAWQVADQYAHTNEFADMHDIGDCLLKERFLDPVVDMELLTVHYGNLKKLLINLKAQGVRNINSKRNEGLTGKEAWQVFEEAYKALCTVEGKYPLTYEVVYGHAWKGEQRVVGDGTETLIPISQILRRPVSK</sequence>
<evidence type="ECO:0000256" key="8">
    <source>
        <dbReference type="HAMAP-Rule" id="MF_00835"/>
    </source>
</evidence>
<keyword evidence="11" id="KW-1185">Reference proteome</keyword>
<reference evidence="11" key="1">
    <citation type="submission" date="2014-09" db="EMBL/GenBank/DDBJ databases">
        <authorList>
            <person name="Gomez-Valero L."/>
        </authorList>
    </citation>
    <scope>NUCLEOTIDE SEQUENCE [LARGE SCALE GENOMIC DNA]</scope>
    <source>
        <strain evidence="11">ATCC35250</strain>
    </source>
</reference>
<dbReference type="GO" id="GO:0008757">
    <property type="term" value="F:S-adenosylmethionine-dependent methyltransferase activity"/>
    <property type="evidence" value="ECO:0007669"/>
    <property type="project" value="InterPro"/>
</dbReference>
<dbReference type="InterPro" id="IPR029063">
    <property type="entry name" value="SAM-dependent_MTases_sf"/>
</dbReference>
<comment type="similarity">
    <text evidence="8">Belongs to the methyltransferase superfamily.</text>
</comment>
<dbReference type="InterPro" id="IPR011814">
    <property type="entry name" value="BioC"/>
</dbReference>
<keyword evidence="4 8" id="KW-0489">Methyltransferase</keyword>
<evidence type="ECO:0000256" key="6">
    <source>
        <dbReference type="ARBA" id="ARBA00022691"/>
    </source>
</evidence>
<feature type="domain" description="Methyltransferase type 11" evidence="9">
    <location>
        <begin position="48"/>
        <end position="145"/>
    </location>
</feature>
<evidence type="ECO:0000256" key="2">
    <source>
        <dbReference type="ARBA" id="ARBA00004746"/>
    </source>
</evidence>
<evidence type="ECO:0000313" key="10">
    <source>
        <dbReference type="EMBL" id="CEK09908.1"/>
    </source>
</evidence>
<evidence type="ECO:0000313" key="11">
    <source>
        <dbReference type="Proteomes" id="UP000032803"/>
    </source>
</evidence>
<name>A0A0A8UMC4_LEGHA</name>
<comment type="catalytic activity">
    <reaction evidence="1 8">
        <text>malonyl-[ACP] + S-adenosyl-L-methionine = malonyl-[ACP] methyl ester + S-adenosyl-L-homocysteine</text>
        <dbReference type="Rhea" id="RHEA:17105"/>
        <dbReference type="Rhea" id="RHEA-COMP:9623"/>
        <dbReference type="Rhea" id="RHEA-COMP:9954"/>
        <dbReference type="ChEBI" id="CHEBI:57856"/>
        <dbReference type="ChEBI" id="CHEBI:59789"/>
        <dbReference type="ChEBI" id="CHEBI:78449"/>
        <dbReference type="ChEBI" id="CHEBI:78845"/>
        <dbReference type="EC" id="2.1.1.197"/>
    </reaction>
</comment>
<dbReference type="AlphaFoldDB" id="A0A0A8UMC4"/>
<dbReference type="EC" id="2.1.1.197" evidence="3 8"/>
<evidence type="ECO:0000256" key="3">
    <source>
        <dbReference type="ARBA" id="ARBA00012327"/>
    </source>
</evidence>
<proteinExistence type="inferred from homology"/>
<evidence type="ECO:0000256" key="7">
    <source>
        <dbReference type="ARBA" id="ARBA00022756"/>
    </source>
</evidence>
<comment type="function">
    <text evidence="8">Converts the free carboxyl group of a malonyl-thioester to its methyl ester by transfer of a methyl group from S-adenosyl-L-methionine (SAM). It allows to synthesize pimeloyl-ACP via the fatty acid synthetic pathway.</text>
</comment>